<dbReference type="Proteomes" id="UP001175000">
    <property type="component" value="Unassembled WGS sequence"/>
</dbReference>
<keyword evidence="2" id="KW-1185">Reference proteome</keyword>
<comment type="caution">
    <text evidence="1">The sequence shown here is derived from an EMBL/GenBank/DDBJ whole genome shotgun (WGS) entry which is preliminary data.</text>
</comment>
<evidence type="ECO:0000313" key="2">
    <source>
        <dbReference type="Proteomes" id="UP001175000"/>
    </source>
</evidence>
<proteinExistence type="predicted"/>
<gene>
    <name evidence="1" type="ORF">B0T14DRAFT_317205</name>
</gene>
<name>A0AA39WCR0_9PEZI</name>
<dbReference type="AlphaFoldDB" id="A0AA39WCR0"/>
<dbReference type="EMBL" id="JAULSU010000007">
    <property type="protein sequence ID" value="KAK0611006.1"/>
    <property type="molecule type" value="Genomic_DNA"/>
</dbReference>
<organism evidence="1 2">
    <name type="scientific">Immersiella caudata</name>
    <dbReference type="NCBI Taxonomy" id="314043"/>
    <lineage>
        <taxon>Eukaryota</taxon>
        <taxon>Fungi</taxon>
        <taxon>Dikarya</taxon>
        <taxon>Ascomycota</taxon>
        <taxon>Pezizomycotina</taxon>
        <taxon>Sordariomycetes</taxon>
        <taxon>Sordariomycetidae</taxon>
        <taxon>Sordariales</taxon>
        <taxon>Lasiosphaeriaceae</taxon>
        <taxon>Immersiella</taxon>
    </lineage>
</organism>
<protein>
    <submittedName>
        <fullName evidence="1">Uncharacterized protein</fullName>
    </submittedName>
</protein>
<accession>A0AA39WCR0</accession>
<evidence type="ECO:0000313" key="1">
    <source>
        <dbReference type="EMBL" id="KAK0611006.1"/>
    </source>
</evidence>
<sequence>MEVYGINRAGVPHVMLKCEDMGPRRFDLFLMIQRRYWLSRLRFSNVQSSLHPAATQRL</sequence>
<reference evidence="1" key="1">
    <citation type="submission" date="2023-06" db="EMBL/GenBank/DDBJ databases">
        <title>Genome-scale phylogeny and comparative genomics of the fungal order Sordariales.</title>
        <authorList>
            <consortium name="Lawrence Berkeley National Laboratory"/>
            <person name="Hensen N."/>
            <person name="Bonometti L."/>
            <person name="Westerberg I."/>
            <person name="Brannstrom I.O."/>
            <person name="Guillou S."/>
            <person name="Cros-Aarteil S."/>
            <person name="Calhoun S."/>
            <person name="Haridas S."/>
            <person name="Kuo A."/>
            <person name="Mondo S."/>
            <person name="Pangilinan J."/>
            <person name="Riley R."/>
            <person name="Labutti K."/>
            <person name="Andreopoulos B."/>
            <person name="Lipzen A."/>
            <person name="Chen C."/>
            <person name="Yanf M."/>
            <person name="Daum C."/>
            <person name="Ng V."/>
            <person name="Clum A."/>
            <person name="Steindorff A."/>
            <person name="Ohm R."/>
            <person name="Martin F."/>
            <person name="Silar P."/>
            <person name="Natvig D."/>
            <person name="Lalanne C."/>
            <person name="Gautier V."/>
            <person name="Ament-Velasquez S.L."/>
            <person name="Kruys A."/>
            <person name="Hutchinson M.I."/>
            <person name="Powell A.J."/>
            <person name="Barry K."/>
            <person name="Miller A.N."/>
            <person name="Grigoriev I.V."/>
            <person name="Debuchy R."/>
            <person name="Gladieux P."/>
            <person name="Thoren M.H."/>
            <person name="Johannesson H."/>
        </authorList>
    </citation>
    <scope>NUCLEOTIDE SEQUENCE</scope>
    <source>
        <strain evidence="1">CBS 606.72</strain>
    </source>
</reference>